<dbReference type="GeneID" id="97610410"/>
<organism evidence="1 2">
    <name type="scientific">Methanospirillum stamsii</name>
    <dbReference type="NCBI Taxonomy" id="1277351"/>
    <lineage>
        <taxon>Archaea</taxon>
        <taxon>Methanobacteriati</taxon>
        <taxon>Methanobacteriota</taxon>
        <taxon>Stenosarchaea group</taxon>
        <taxon>Methanomicrobia</taxon>
        <taxon>Methanomicrobiales</taxon>
        <taxon>Methanospirillaceae</taxon>
        <taxon>Methanospirillum</taxon>
    </lineage>
</organism>
<sequence>MFFKRIILIVVLIAGIVIGVQANQTISIDPIGNLQIGEKFNITGTTTIENCKKIGVEIFPKKIWDTTSAYAKEDESGRVKFLELSNSADSSQSAGYNLIRYNVDGTKTYQPVNISSDYLLISVPVTKTDDGQMSWSAEISEKVKEVPFAPGTYHVNVYDASHEVVREGVSMPNGWDLIKQKIYPSTTMTNIWDPKNEKDMEYAEFTVRKS</sequence>
<comment type="caution">
    <text evidence="1">The sequence shown here is derived from an EMBL/GenBank/DDBJ whole genome shotgun (WGS) entry which is preliminary data.</text>
</comment>
<gene>
    <name evidence="1" type="ORF">DLD82_00145</name>
</gene>
<dbReference type="AlphaFoldDB" id="A0A2V2N8U2"/>
<proteinExistence type="predicted"/>
<name>A0A2V2N8U2_9EURY</name>
<dbReference type="EMBL" id="QGMZ01000001">
    <property type="protein sequence ID" value="PWR76259.1"/>
    <property type="molecule type" value="Genomic_DNA"/>
</dbReference>
<reference evidence="1 2" key="1">
    <citation type="submission" date="2018-05" db="EMBL/GenBank/DDBJ databases">
        <title>Draft genome of Methanospirillum stamsii Pt1.</title>
        <authorList>
            <person name="Dueholm M.S."/>
            <person name="Nielsen P.H."/>
            <person name="Bakmann L.F."/>
            <person name="Otzen D.E."/>
        </authorList>
    </citation>
    <scope>NUCLEOTIDE SEQUENCE [LARGE SCALE GENOMIC DNA]</scope>
    <source>
        <strain evidence="1 2">Pt1</strain>
    </source>
</reference>
<keyword evidence="2" id="KW-1185">Reference proteome</keyword>
<dbReference type="RefSeq" id="WP_109939078.1">
    <property type="nucleotide sequence ID" value="NZ_CP176366.1"/>
</dbReference>
<evidence type="ECO:0000313" key="1">
    <source>
        <dbReference type="EMBL" id="PWR76259.1"/>
    </source>
</evidence>
<accession>A0A2V2N8U2</accession>
<evidence type="ECO:0008006" key="3">
    <source>
        <dbReference type="Google" id="ProtNLM"/>
    </source>
</evidence>
<protein>
    <recommendedName>
        <fullName evidence="3">DUF3821 domain-containing protein</fullName>
    </recommendedName>
</protein>
<evidence type="ECO:0000313" key="2">
    <source>
        <dbReference type="Proteomes" id="UP000245934"/>
    </source>
</evidence>
<dbReference type="OrthoDB" id="116009at2157"/>
<dbReference type="Proteomes" id="UP000245934">
    <property type="component" value="Unassembled WGS sequence"/>
</dbReference>